<feature type="binding site" description="axial binding residue" evidence="9">
    <location>
        <position position="226"/>
    </location>
    <ligand>
        <name>heme c</name>
        <dbReference type="ChEBI" id="CHEBI:61717"/>
        <label>2</label>
    </ligand>
    <ligandPart>
        <name>Fe</name>
        <dbReference type="ChEBI" id="CHEBI:18248"/>
    </ligandPart>
</feature>
<dbReference type="AlphaFoldDB" id="A0A6N8SIU4"/>
<dbReference type="InterPro" id="IPR051395">
    <property type="entry name" value="Cytochrome_c_Peroxidase/MauG"/>
</dbReference>
<dbReference type="GO" id="GO:0009055">
    <property type="term" value="F:electron transfer activity"/>
    <property type="evidence" value="ECO:0007669"/>
    <property type="project" value="InterPro"/>
</dbReference>
<dbReference type="Pfam" id="PF00034">
    <property type="entry name" value="Cytochrom_C"/>
    <property type="match status" value="1"/>
</dbReference>
<reference evidence="12 13" key="1">
    <citation type="submission" date="2019-12" db="EMBL/GenBank/DDBJ databases">
        <title>Shinella kummerowiae sp. nov., a symbiotic bacterium isolated from root nodules of the herbal legume Kummerowia stipulacea.</title>
        <authorList>
            <person name="Gao J."/>
        </authorList>
    </citation>
    <scope>NUCLEOTIDE SEQUENCE [LARGE SCALE GENOMIC DNA]</scope>
    <source>
        <strain evidence="12 13">CCBAU 25048</strain>
    </source>
</reference>
<evidence type="ECO:0000256" key="8">
    <source>
        <dbReference type="PIRSR" id="PIRSR000294-1"/>
    </source>
</evidence>
<sequence length="321" mass="34200">MSSRCLSSVTERRRRPATPWLGAAFAVAALCTSAALSAAAGTDEPISVVKALAIEPSKVALGKVLFNDPRLSGDGARSCATCHDIETNGASGARFDRSPEGAALEFNTPTVFNAALSFRLNWEGNFSVLQDHARSLISNPNVMGGTMETIVQALGADPAIRDLVETAYGAPLDETNLVDALAAYQRSLVLVDSPFDRWLAGDANALTEAEKQGYRRFKAVGCAACHQGRNVGGNLYQRHGIFHPLTSGGPARVRVPSLRTVYYTPPYFHDGSAETLDEAIRAMGRAQLDVILDEDDVRNIAAFLKSLTGSHAGKSLRKAAP</sequence>
<dbReference type="GO" id="GO:0020037">
    <property type="term" value="F:heme binding"/>
    <property type="evidence" value="ECO:0007669"/>
    <property type="project" value="InterPro"/>
</dbReference>
<keyword evidence="7 9" id="KW-0408">Iron</keyword>
<dbReference type="Proteomes" id="UP000435802">
    <property type="component" value="Unassembled WGS sequence"/>
</dbReference>
<evidence type="ECO:0000256" key="3">
    <source>
        <dbReference type="ARBA" id="ARBA00022723"/>
    </source>
</evidence>
<comment type="subcellular location">
    <subcellularLocation>
        <location evidence="1">Periplasm</location>
    </subcellularLocation>
</comment>
<dbReference type="OrthoDB" id="9805202at2"/>
<evidence type="ECO:0000256" key="2">
    <source>
        <dbReference type="ARBA" id="ARBA00022617"/>
    </source>
</evidence>
<feature type="binding site" description="covalent" evidence="8">
    <location>
        <position position="225"/>
    </location>
    <ligand>
        <name>heme c</name>
        <dbReference type="ChEBI" id="CHEBI:61717"/>
        <label>2</label>
    </ligand>
</feature>
<evidence type="ECO:0000256" key="1">
    <source>
        <dbReference type="ARBA" id="ARBA00004418"/>
    </source>
</evidence>
<dbReference type="InterPro" id="IPR009056">
    <property type="entry name" value="Cyt_c-like_dom"/>
</dbReference>
<keyword evidence="5" id="KW-0574">Periplasm</keyword>
<accession>A0A6N8SIU4</accession>
<dbReference type="GO" id="GO:0042597">
    <property type="term" value="C:periplasmic space"/>
    <property type="evidence" value="ECO:0007669"/>
    <property type="project" value="UniProtKB-SubCell"/>
</dbReference>
<feature type="binding site" description="axial binding residue" evidence="9">
    <location>
        <position position="283"/>
    </location>
    <ligand>
        <name>heme c</name>
        <dbReference type="ChEBI" id="CHEBI:61717"/>
        <label>2</label>
    </ligand>
    <ligandPart>
        <name>Fe</name>
        <dbReference type="ChEBI" id="CHEBI:18248"/>
    </ligandPart>
</feature>
<feature type="chain" id="PRO_5026840408" evidence="10">
    <location>
        <begin position="39"/>
        <end position="321"/>
    </location>
</feature>
<dbReference type="Gene3D" id="1.10.760.10">
    <property type="entry name" value="Cytochrome c-like domain"/>
    <property type="match status" value="2"/>
</dbReference>
<feature type="domain" description="Cytochrome c" evidence="11">
    <location>
        <begin position="208"/>
        <end position="308"/>
    </location>
</feature>
<name>A0A6N8SIU4_9HYPH</name>
<gene>
    <name evidence="12" type="ORF">GR138_27720</name>
</gene>
<dbReference type="GO" id="GO:0004130">
    <property type="term" value="F:cytochrome-c peroxidase activity"/>
    <property type="evidence" value="ECO:0007669"/>
    <property type="project" value="TreeGrafter"/>
</dbReference>
<dbReference type="PANTHER" id="PTHR30600:SF7">
    <property type="entry name" value="CYTOCHROME C PEROXIDASE-RELATED"/>
    <property type="match status" value="1"/>
</dbReference>
<evidence type="ECO:0000259" key="11">
    <source>
        <dbReference type="PROSITE" id="PS51007"/>
    </source>
</evidence>
<evidence type="ECO:0000256" key="6">
    <source>
        <dbReference type="ARBA" id="ARBA00023002"/>
    </source>
</evidence>
<evidence type="ECO:0000256" key="7">
    <source>
        <dbReference type="ARBA" id="ARBA00023004"/>
    </source>
</evidence>
<dbReference type="InterPro" id="IPR026259">
    <property type="entry name" value="MauG/Cytc_peroxidase"/>
</dbReference>
<evidence type="ECO:0000313" key="13">
    <source>
        <dbReference type="Proteomes" id="UP000435802"/>
    </source>
</evidence>
<feature type="binding site" description="covalent" evidence="8">
    <location>
        <position position="79"/>
    </location>
    <ligand>
        <name>heme c</name>
        <dbReference type="ChEBI" id="CHEBI:61717"/>
        <label>1</label>
    </ligand>
</feature>
<keyword evidence="6" id="KW-0560">Oxidoreductase</keyword>
<keyword evidence="4 10" id="KW-0732">Signal</keyword>
<protein>
    <submittedName>
        <fullName evidence="12">C-type cytochrome</fullName>
    </submittedName>
</protein>
<dbReference type="RefSeq" id="WP_160862475.1">
    <property type="nucleotide sequence ID" value="NZ_WUMK01000014.1"/>
</dbReference>
<dbReference type="SUPFAM" id="SSF46626">
    <property type="entry name" value="Cytochrome c"/>
    <property type="match status" value="2"/>
</dbReference>
<keyword evidence="13" id="KW-1185">Reference proteome</keyword>
<comment type="cofactor">
    <cofactor evidence="8">
        <name>heme</name>
        <dbReference type="ChEBI" id="CHEBI:30413"/>
    </cofactor>
    <text evidence="8">Binds 2 heme groups.</text>
</comment>
<evidence type="ECO:0000256" key="5">
    <source>
        <dbReference type="ARBA" id="ARBA00022764"/>
    </source>
</evidence>
<evidence type="ECO:0000256" key="4">
    <source>
        <dbReference type="ARBA" id="ARBA00022729"/>
    </source>
</evidence>
<feature type="binding site" description="covalent" evidence="8">
    <location>
        <position position="82"/>
    </location>
    <ligand>
        <name>heme c</name>
        <dbReference type="ChEBI" id="CHEBI:61717"/>
        <label>1</label>
    </ligand>
</feature>
<feature type="domain" description="Cytochrome c" evidence="11">
    <location>
        <begin position="57"/>
        <end position="171"/>
    </location>
</feature>
<organism evidence="12 13">
    <name type="scientific">Shinella kummerowiae</name>
    <dbReference type="NCBI Taxonomy" id="417745"/>
    <lineage>
        <taxon>Bacteria</taxon>
        <taxon>Pseudomonadati</taxon>
        <taxon>Pseudomonadota</taxon>
        <taxon>Alphaproteobacteria</taxon>
        <taxon>Hyphomicrobiales</taxon>
        <taxon>Rhizobiaceae</taxon>
        <taxon>Shinella</taxon>
    </lineage>
</organism>
<feature type="binding site" description="axial binding residue" evidence="9">
    <location>
        <position position="83"/>
    </location>
    <ligand>
        <name>heme c</name>
        <dbReference type="ChEBI" id="CHEBI:61717"/>
        <label>1</label>
    </ligand>
    <ligandPart>
        <name>Fe</name>
        <dbReference type="ChEBI" id="CHEBI:18248"/>
    </ligandPart>
</feature>
<dbReference type="InterPro" id="IPR036909">
    <property type="entry name" value="Cyt_c-like_dom_sf"/>
</dbReference>
<dbReference type="Pfam" id="PF03150">
    <property type="entry name" value="CCP_MauG"/>
    <property type="match status" value="1"/>
</dbReference>
<dbReference type="InterPro" id="IPR004852">
    <property type="entry name" value="Di-haem_cyt_c_peroxidsae"/>
</dbReference>
<dbReference type="EMBL" id="WUMK01000014">
    <property type="protein sequence ID" value="MXN48995.1"/>
    <property type="molecule type" value="Genomic_DNA"/>
</dbReference>
<evidence type="ECO:0000256" key="10">
    <source>
        <dbReference type="SAM" id="SignalP"/>
    </source>
</evidence>
<keyword evidence="3 9" id="KW-0479">Metal-binding</keyword>
<evidence type="ECO:0000313" key="12">
    <source>
        <dbReference type="EMBL" id="MXN48995.1"/>
    </source>
</evidence>
<evidence type="ECO:0000256" key="9">
    <source>
        <dbReference type="PIRSR" id="PIRSR000294-2"/>
    </source>
</evidence>
<dbReference type="PROSITE" id="PS51007">
    <property type="entry name" value="CYTC"/>
    <property type="match status" value="2"/>
</dbReference>
<dbReference type="PIRSF" id="PIRSF000294">
    <property type="entry name" value="Cytochrome-c_peroxidase"/>
    <property type="match status" value="1"/>
</dbReference>
<feature type="signal peptide" evidence="10">
    <location>
        <begin position="1"/>
        <end position="38"/>
    </location>
</feature>
<dbReference type="PANTHER" id="PTHR30600">
    <property type="entry name" value="CYTOCHROME C PEROXIDASE-RELATED"/>
    <property type="match status" value="1"/>
</dbReference>
<feature type="binding site" description="covalent" evidence="8">
    <location>
        <position position="222"/>
    </location>
    <ligand>
        <name>heme c</name>
        <dbReference type="ChEBI" id="CHEBI:61717"/>
        <label>2</label>
    </ligand>
</feature>
<comment type="caution">
    <text evidence="12">The sequence shown here is derived from an EMBL/GenBank/DDBJ whole genome shotgun (WGS) entry which is preliminary data.</text>
</comment>
<dbReference type="GO" id="GO:0046872">
    <property type="term" value="F:metal ion binding"/>
    <property type="evidence" value="ECO:0007669"/>
    <property type="project" value="UniProtKB-KW"/>
</dbReference>
<proteinExistence type="predicted"/>
<comment type="PTM">
    <text evidence="8">Binds 2 heme groups per subunit.</text>
</comment>
<keyword evidence="2 8" id="KW-0349">Heme</keyword>